<accession>A0A6G1E5U9</accession>
<reference evidence="2 3" key="1">
    <citation type="submission" date="2019-11" db="EMBL/GenBank/DDBJ databases">
        <title>Whole genome sequence of Oryza granulata.</title>
        <authorList>
            <person name="Li W."/>
        </authorList>
    </citation>
    <scope>NUCLEOTIDE SEQUENCE [LARGE SCALE GENOMIC DNA]</scope>
    <source>
        <strain evidence="3">cv. Menghai</strain>
        <tissue evidence="2">Leaf</tissue>
    </source>
</reference>
<dbReference type="PANTHER" id="PTHR37198:SF1">
    <property type="entry name" value="NUCLEOLIN"/>
    <property type="match status" value="1"/>
</dbReference>
<dbReference type="AlphaFoldDB" id="A0A6G1E5U9"/>
<feature type="transmembrane region" description="Helical" evidence="1">
    <location>
        <begin position="49"/>
        <end position="68"/>
    </location>
</feature>
<keyword evidence="1" id="KW-1133">Transmembrane helix</keyword>
<keyword evidence="3" id="KW-1185">Reference proteome</keyword>
<feature type="transmembrane region" description="Helical" evidence="1">
    <location>
        <begin position="80"/>
        <end position="98"/>
    </location>
</feature>
<evidence type="ECO:0000313" key="2">
    <source>
        <dbReference type="EMBL" id="KAF0920149.1"/>
    </source>
</evidence>
<dbReference type="Proteomes" id="UP000479710">
    <property type="component" value="Unassembled WGS sequence"/>
</dbReference>
<keyword evidence="1" id="KW-0812">Transmembrane</keyword>
<dbReference type="PANTHER" id="PTHR37198">
    <property type="entry name" value="NUCLEOLIN"/>
    <property type="match status" value="1"/>
</dbReference>
<keyword evidence="1" id="KW-0472">Membrane</keyword>
<dbReference type="EMBL" id="SPHZ02000005">
    <property type="protein sequence ID" value="KAF0920149.1"/>
    <property type="molecule type" value="Genomic_DNA"/>
</dbReference>
<gene>
    <name evidence="2" type="ORF">E2562_033451</name>
</gene>
<name>A0A6G1E5U9_9ORYZ</name>
<sequence length="159" mass="16528">MDPDDHVTAAGEQGHQYHLTNATASEGGGGGGSWLCALFRRGWDLTQKVAIVGAVATAASVVAPPIILASASSLALSIPFAAYLANLAATDLLMAALLPSSPAKPAAHTHTTGKTTTMSNKSFSIRSKNLAKKTQCSTVAVQQTRARHGRKTRTYVIQT</sequence>
<comment type="caution">
    <text evidence="2">The sequence shown here is derived from an EMBL/GenBank/DDBJ whole genome shotgun (WGS) entry which is preliminary data.</text>
</comment>
<evidence type="ECO:0000313" key="3">
    <source>
        <dbReference type="Proteomes" id="UP000479710"/>
    </source>
</evidence>
<proteinExistence type="predicted"/>
<evidence type="ECO:0000256" key="1">
    <source>
        <dbReference type="SAM" id="Phobius"/>
    </source>
</evidence>
<organism evidence="2 3">
    <name type="scientific">Oryza meyeriana var. granulata</name>
    <dbReference type="NCBI Taxonomy" id="110450"/>
    <lineage>
        <taxon>Eukaryota</taxon>
        <taxon>Viridiplantae</taxon>
        <taxon>Streptophyta</taxon>
        <taxon>Embryophyta</taxon>
        <taxon>Tracheophyta</taxon>
        <taxon>Spermatophyta</taxon>
        <taxon>Magnoliopsida</taxon>
        <taxon>Liliopsida</taxon>
        <taxon>Poales</taxon>
        <taxon>Poaceae</taxon>
        <taxon>BOP clade</taxon>
        <taxon>Oryzoideae</taxon>
        <taxon>Oryzeae</taxon>
        <taxon>Oryzinae</taxon>
        <taxon>Oryza</taxon>
        <taxon>Oryza meyeriana</taxon>
    </lineage>
</organism>
<protein>
    <submittedName>
        <fullName evidence="2">Uncharacterized protein</fullName>
    </submittedName>
</protein>